<organism evidence="1">
    <name type="scientific">Chromera velia CCMP2878</name>
    <dbReference type="NCBI Taxonomy" id="1169474"/>
    <lineage>
        <taxon>Eukaryota</taxon>
        <taxon>Sar</taxon>
        <taxon>Alveolata</taxon>
        <taxon>Colpodellida</taxon>
        <taxon>Chromeraceae</taxon>
        <taxon>Chromera</taxon>
    </lineage>
</organism>
<dbReference type="EMBL" id="CDMZ01004739">
    <property type="protein sequence ID" value="CEM50740.1"/>
    <property type="molecule type" value="Genomic_DNA"/>
</dbReference>
<name>A0A0G4I1K3_9ALVE</name>
<dbReference type="VEuPathDB" id="CryptoDB:Cvel_10161"/>
<evidence type="ECO:0000313" key="1">
    <source>
        <dbReference type="EMBL" id="CEM50740.1"/>
    </source>
</evidence>
<protein>
    <submittedName>
        <fullName evidence="1">Uncharacterized protein</fullName>
    </submittedName>
</protein>
<gene>
    <name evidence="1" type="ORF">Cvel_10161</name>
</gene>
<dbReference type="PhylomeDB" id="A0A0G4I1K3"/>
<dbReference type="AlphaFoldDB" id="A0A0G4I1K3"/>
<accession>A0A0G4I1K3</accession>
<sequence length="138" mass="14575">MSDQAHRTEVTTDPASLSMEGQSIVLSQAQLDDIRKSVEEAEGAGLVRLLSRDVLSLDVLGGGNYKKVFGSDLRPEARERVGGGEVVLLSPRSSDAVHLSSWVSQLREQIRMVAEGLQSVCGLVGVCVEVISQGGGGV</sequence>
<reference evidence="1" key="1">
    <citation type="submission" date="2014-11" db="EMBL/GenBank/DDBJ databases">
        <authorList>
            <person name="Otto D Thomas"/>
            <person name="Naeem Raeece"/>
        </authorList>
    </citation>
    <scope>NUCLEOTIDE SEQUENCE</scope>
</reference>
<proteinExistence type="predicted"/>